<sequence>MKRVSIVLFALCLPAFINGCHLTQAEAKSSSGFENITQASVAKLRNTGTVQGENAGDLSVQIEIKAEPHKDNATAPGDFETDFEIRVMRKGQPVSDATVTVQAYRGPAVKLRFDEDEYEAEIKGYYGAYRVDITAGAERVEGVYLASPAIVTFSSHKHQERVSAGSDLKLSWKADNPSADRTQIEGDEFRAVTLKKGASSYTVSAASLDNDEEDEFKITRVNEMELPGLANGSSFMIEVENELELRLKR</sequence>
<evidence type="ECO:0000313" key="1">
    <source>
        <dbReference type="EMBL" id="AWV91052.1"/>
    </source>
</evidence>
<dbReference type="Proteomes" id="UP000249799">
    <property type="component" value="Chromosome"/>
</dbReference>
<gene>
    <name evidence="1" type="ORF">DN745_17630</name>
</gene>
<dbReference type="AlphaFoldDB" id="A0A2Z4FQ86"/>
<dbReference type="RefSeq" id="WP_111336951.1">
    <property type="nucleotide sequence ID" value="NZ_CP030032.1"/>
</dbReference>
<accession>A0A2Z4FQ86</accession>
<dbReference type="EMBL" id="CP030032">
    <property type="protein sequence ID" value="AWV91052.1"/>
    <property type="molecule type" value="Genomic_DNA"/>
</dbReference>
<protein>
    <submittedName>
        <fullName evidence="1">Uncharacterized protein</fullName>
    </submittedName>
</protein>
<dbReference type="KEGG" id="bsed:DN745_17630"/>
<keyword evidence="2" id="KW-1185">Reference proteome</keyword>
<dbReference type="OrthoDB" id="5505998at2"/>
<name>A0A2Z4FQ86_9DELT</name>
<organism evidence="1 2">
    <name type="scientific">Bradymonas sediminis</name>
    <dbReference type="NCBI Taxonomy" id="1548548"/>
    <lineage>
        <taxon>Bacteria</taxon>
        <taxon>Deltaproteobacteria</taxon>
        <taxon>Bradymonadales</taxon>
        <taxon>Bradymonadaceae</taxon>
        <taxon>Bradymonas</taxon>
    </lineage>
</organism>
<reference evidence="1 2" key="1">
    <citation type="submission" date="2018-06" db="EMBL/GenBank/DDBJ databases">
        <title>Lujinxingia sediminis gen. nov. sp. nov., a new facultative anaerobic member of the class Deltaproteobacteria, and proposal of Lujinxingaceae fam. nov.</title>
        <authorList>
            <person name="Guo L.-Y."/>
            <person name="Li C.-M."/>
            <person name="Wang S."/>
            <person name="Du Z.-J."/>
        </authorList>
    </citation>
    <scope>NUCLEOTIDE SEQUENCE [LARGE SCALE GENOMIC DNA]</scope>
    <source>
        <strain evidence="1 2">FA350</strain>
    </source>
</reference>
<proteinExistence type="predicted"/>
<evidence type="ECO:0000313" key="2">
    <source>
        <dbReference type="Proteomes" id="UP000249799"/>
    </source>
</evidence>